<sequence length="92" mass="10027">MSLIMNVVPILAEDLTTSTSSPAASVAVDEFMFTKYFKKLLVGFIQDDTLTTLRLTTKEWKPMAEEVVAAGVESCEIIVHSGKDVSKDDAEA</sequence>
<evidence type="ECO:0000313" key="2">
    <source>
        <dbReference type="Proteomes" id="UP001165122"/>
    </source>
</evidence>
<name>A0A9W7KYT8_9STRA</name>
<proteinExistence type="predicted"/>
<gene>
    <name evidence="1" type="ORF">TrLO_g5355</name>
</gene>
<evidence type="ECO:0000313" key="1">
    <source>
        <dbReference type="EMBL" id="GMI16190.1"/>
    </source>
</evidence>
<organism evidence="1 2">
    <name type="scientific">Triparma laevis f. longispina</name>
    <dbReference type="NCBI Taxonomy" id="1714387"/>
    <lineage>
        <taxon>Eukaryota</taxon>
        <taxon>Sar</taxon>
        <taxon>Stramenopiles</taxon>
        <taxon>Ochrophyta</taxon>
        <taxon>Bolidophyceae</taxon>
        <taxon>Parmales</taxon>
        <taxon>Triparmaceae</taxon>
        <taxon>Triparma</taxon>
    </lineage>
</organism>
<reference evidence="2" key="1">
    <citation type="journal article" date="2023" name="Commun. Biol.">
        <title>Genome analysis of Parmales, the sister group of diatoms, reveals the evolutionary specialization of diatoms from phago-mixotrophs to photoautotrophs.</title>
        <authorList>
            <person name="Ban H."/>
            <person name="Sato S."/>
            <person name="Yoshikawa S."/>
            <person name="Yamada K."/>
            <person name="Nakamura Y."/>
            <person name="Ichinomiya M."/>
            <person name="Sato N."/>
            <person name="Blanc-Mathieu R."/>
            <person name="Endo H."/>
            <person name="Kuwata A."/>
            <person name="Ogata H."/>
        </authorList>
    </citation>
    <scope>NUCLEOTIDE SEQUENCE [LARGE SCALE GENOMIC DNA]</scope>
    <source>
        <strain evidence="2">NIES 3700</strain>
    </source>
</reference>
<comment type="caution">
    <text evidence="1">The sequence shown here is derived from an EMBL/GenBank/DDBJ whole genome shotgun (WGS) entry which is preliminary data.</text>
</comment>
<accession>A0A9W7KYT8</accession>
<keyword evidence="2" id="KW-1185">Reference proteome</keyword>
<dbReference type="EMBL" id="BRXW01000245">
    <property type="protein sequence ID" value="GMI16190.1"/>
    <property type="molecule type" value="Genomic_DNA"/>
</dbReference>
<protein>
    <submittedName>
        <fullName evidence="1">Uncharacterized protein</fullName>
    </submittedName>
</protein>
<dbReference type="Proteomes" id="UP001165122">
    <property type="component" value="Unassembled WGS sequence"/>
</dbReference>
<dbReference type="AlphaFoldDB" id="A0A9W7KYT8"/>